<reference evidence="2 3" key="1">
    <citation type="journal article" date="2022" name="Nat. Microbiol.">
        <title>The microbiome of a bacterivorous marine choanoflagellate contains a resource-demanding obligate bacterial associate.</title>
        <authorList>
            <person name="Needham D.M."/>
            <person name="Poirier C."/>
            <person name="Bachy C."/>
            <person name="George E.E."/>
            <person name="Wilken S."/>
            <person name="Yung C.C.M."/>
            <person name="Limardo A.J."/>
            <person name="Morando M."/>
            <person name="Sudek L."/>
            <person name="Malmstrom R.R."/>
            <person name="Keeling P.J."/>
            <person name="Santoro A.E."/>
            <person name="Worden A.Z."/>
        </authorList>
    </citation>
    <scope>NUCLEOTIDE SEQUENCE [LARGE SCALE GENOMIC DNA]</scope>
    <source>
        <strain evidence="2 3">Comchoano-1</strain>
    </source>
</reference>
<proteinExistence type="predicted"/>
<evidence type="ECO:0000313" key="3">
    <source>
        <dbReference type="Proteomes" id="UP001055955"/>
    </source>
</evidence>
<evidence type="ECO:0000256" key="1">
    <source>
        <dbReference type="SAM" id="Phobius"/>
    </source>
</evidence>
<dbReference type="Pfam" id="PF04367">
    <property type="entry name" value="DUF502"/>
    <property type="match status" value="1"/>
</dbReference>
<name>A0ABY5DKC8_9GAMM</name>
<keyword evidence="1" id="KW-1133">Transmembrane helix</keyword>
<dbReference type="PANTHER" id="PTHR31876:SF26">
    <property type="entry name" value="PROTEIN LIKE COV 2"/>
    <property type="match status" value="1"/>
</dbReference>
<gene>
    <name evidence="2" type="ORF">MMH89_04320</name>
</gene>
<keyword evidence="1" id="KW-0472">Membrane</keyword>
<dbReference type="PANTHER" id="PTHR31876">
    <property type="entry name" value="COV-LIKE PROTEIN 1"/>
    <property type="match status" value="1"/>
</dbReference>
<dbReference type="RefSeq" id="WP_258568226.1">
    <property type="nucleotide sequence ID" value="NZ_CP092900.1"/>
</dbReference>
<feature type="transmembrane region" description="Helical" evidence="1">
    <location>
        <begin position="12"/>
        <end position="36"/>
    </location>
</feature>
<accession>A0ABY5DKC8</accession>
<dbReference type="EMBL" id="CP092900">
    <property type="protein sequence ID" value="UTC24443.1"/>
    <property type="molecule type" value="Genomic_DNA"/>
</dbReference>
<dbReference type="InterPro" id="IPR007462">
    <property type="entry name" value="COV1-like"/>
</dbReference>
<keyword evidence="1" id="KW-0812">Transmembrane</keyword>
<keyword evidence="3" id="KW-1185">Reference proteome</keyword>
<dbReference type="Proteomes" id="UP001055955">
    <property type="component" value="Chromosome"/>
</dbReference>
<organism evidence="2 3">
    <name type="scientific">Candidatus Comchoanobacter bicostacola</name>
    <dbReference type="NCBI Taxonomy" id="2919598"/>
    <lineage>
        <taxon>Bacteria</taxon>
        <taxon>Pseudomonadati</taxon>
        <taxon>Pseudomonadota</taxon>
        <taxon>Gammaproteobacteria</taxon>
        <taxon>Candidatus Comchoanobacterales</taxon>
        <taxon>Candidatus Comchoanobacteraceae</taxon>
        <taxon>Candidatus Comchoanobacter</taxon>
    </lineage>
</organism>
<protein>
    <submittedName>
        <fullName evidence="2">DUF502 domain-containing protein</fullName>
    </submittedName>
</protein>
<sequence length="201" mass="22640">MIRRHLIAGLLFWVPLLVTVVTIQFLWNIFSSVMVYVPESLNPEFYLGVDLPGSEVLLVLFLLWFTGVLVANFIGKRVMRVWERILTKIPLVRTVYQGVKQGLEIVVAPNSHAFSEVVLVPFPNNTSWAVALVTQKDLENGLWTVFLPTTPNPTSGYVLLIPEQDVKKVAMSVDEALKYIISLGTISQDELGMLITNNREE</sequence>
<feature type="transmembrane region" description="Helical" evidence="1">
    <location>
        <begin position="56"/>
        <end position="75"/>
    </location>
</feature>
<evidence type="ECO:0000313" key="2">
    <source>
        <dbReference type="EMBL" id="UTC24443.1"/>
    </source>
</evidence>